<organism evidence="1">
    <name type="scientific">Fervidicoccus fontis</name>
    <dbReference type="NCBI Taxonomy" id="683846"/>
    <lineage>
        <taxon>Archaea</taxon>
        <taxon>Thermoproteota</taxon>
        <taxon>Thermoprotei</taxon>
        <taxon>Fervidicoccales</taxon>
        <taxon>Fervidicoccaceae</taxon>
        <taxon>Fervidicoccus</taxon>
    </lineage>
</organism>
<dbReference type="SUPFAM" id="SSF51556">
    <property type="entry name" value="Metallo-dependent hydrolases"/>
    <property type="match status" value="1"/>
</dbReference>
<dbReference type="Proteomes" id="UP000886076">
    <property type="component" value="Unassembled WGS sequence"/>
</dbReference>
<name>A0A7C2ZW79_9CREN</name>
<dbReference type="PANTHER" id="PTHR10443">
    <property type="entry name" value="MICROSOMAL DIPEPTIDASE"/>
    <property type="match status" value="1"/>
</dbReference>
<dbReference type="AlphaFoldDB" id="A0A7C2ZW79"/>
<dbReference type="PROSITE" id="PS51365">
    <property type="entry name" value="RENAL_DIPEPTIDASE_2"/>
    <property type="match status" value="1"/>
</dbReference>
<dbReference type="CDD" id="cd01301">
    <property type="entry name" value="rDP_like"/>
    <property type="match status" value="1"/>
</dbReference>
<accession>A0A7C2ZW79</accession>
<reference evidence="1" key="1">
    <citation type="journal article" date="2020" name="mSystems">
        <title>Genome- and Community-Level Interaction Insights into Carbon Utilization and Element Cycling Functions of Hydrothermarchaeota in Hydrothermal Sediment.</title>
        <authorList>
            <person name="Zhou Z."/>
            <person name="Liu Y."/>
            <person name="Xu W."/>
            <person name="Pan J."/>
            <person name="Luo Z.H."/>
            <person name="Li M."/>
        </authorList>
    </citation>
    <scope>NUCLEOTIDE SEQUENCE [LARGE SCALE GENOMIC DNA]</scope>
    <source>
        <strain evidence="1">SpSt-1261</strain>
    </source>
</reference>
<protein>
    <submittedName>
        <fullName evidence="1">Membrane dipeptidase</fullName>
    </submittedName>
</protein>
<sequence>MGGKMGNLFESLPIIDHHEDVSSYFLYPGEGGAPYGDFGEDIPGREADIPKYKRGKVRCVFSAIFPGIETFRPEESKELEKIYGKWLPATGYRVPQALLWEHVSIYYKLSDAYKIKIVERVEDVESCIKEERLCFVLHLEGAEALDEPYDLVLLKKIGLRSIGITWNYVNKYGTGCGAKKDTGLSEMGEELVKMANRLGIIVDLAHASKKTSVEAIEISKRPVMISHANVRKLIDRSRNVDDELLELLHKNGGILGFSVIGPLISNRPRPTLDELVDHVMYVYENYGAENIAIGTDFLGLMGLPSPEGLESVDKLPNLLEKLAERGMNDSDIRKVAYENSLRLMRNNFV</sequence>
<dbReference type="InterPro" id="IPR032466">
    <property type="entry name" value="Metal_Hydrolase"/>
</dbReference>
<proteinExistence type="predicted"/>
<dbReference type="InterPro" id="IPR008257">
    <property type="entry name" value="Pept_M19"/>
</dbReference>
<dbReference type="Pfam" id="PF01244">
    <property type="entry name" value="Peptidase_M19"/>
    <property type="match status" value="1"/>
</dbReference>
<dbReference type="Gene3D" id="3.20.20.140">
    <property type="entry name" value="Metal-dependent hydrolases"/>
    <property type="match status" value="1"/>
</dbReference>
<gene>
    <name evidence="1" type="ORF">ENO39_01585</name>
</gene>
<dbReference type="GO" id="GO:0070573">
    <property type="term" value="F:metallodipeptidase activity"/>
    <property type="evidence" value="ECO:0007669"/>
    <property type="project" value="InterPro"/>
</dbReference>
<dbReference type="EMBL" id="DSFH01000026">
    <property type="protein sequence ID" value="HEW63739.1"/>
    <property type="molecule type" value="Genomic_DNA"/>
</dbReference>
<dbReference type="PANTHER" id="PTHR10443:SF12">
    <property type="entry name" value="DIPEPTIDASE"/>
    <property type="match status" value="1"/>
</dbReference>
<comment type="caution">
    <text evidence="1">The sequence shown here is derived from an EMBL/GenBank/DDBJ whole genome shotgun (WGS) entry which is preliminary data.</text>
</comment>
<evidence type="ECO:0000313" key="1">
    <source>
        <dbReference type="EMBL" id="HEW63739.1"/>
    </source>
</evidence>
<dbReference type="GO" id="GO:0006508">
    <property type="term" value="P:proteolysis"/>
    <property type="evidence" value="ECO:0007669"/>
    <property type="project" value="InterPro"/>
</dbReference>